<feature type="compositionally biased region" description="Basic and acidic residues" evidence="3">
    <location>
        <begin position="33"/>
        <end position="49"/>
    </location>
</feature>
<evidence type="ECO:0000259" key="8">
    <source>
        <dbReference type="Pfam" id="PF25975"/>
    </source>
</evidence>
<dbReference type="GO" id="GO:0016020">
    <property type="term" value="C:membrane"/>
    <property type="evidence" value="ECO:0007669"/>
    <property type="project" value="InterPro"/>
</dbReference>
<evidence type="ECO:0000259" key="5">
    <source>
        <dbReference type="Pfam" id="PF25954"/>
    </source>
</evidence>
<feature type="domain" description="CzcB-like barrel-sandwich hybrid" evidence="7">
    <location>
        <begin position="202"/>
        <end position="275"/>
    </location>
</feature>
<evidence type="ECO:0000259" key="6">
    <source>
        <dbReference type="Pfam" id="PF25971"/>
    </source>
</evidence>
<dbReference type="GO" id="GO:0015679">
    <property type="term" value="P:plasma membrane copper ion transport"/>
    <property type="evidence" value="ECO:0007669"/>
    <property type="project" value="TreeGrafter"/>
</dbReference>
<dbReference type="Gene3D" id="2.40.50.100">
    <property type="match status" value="1"/>
</dbReference>
<evidence type="ECO:0000313" key="10">
    <source>
        <dbReference type="Proteomes" id="UP000315167"/>
    </source>
</evidence>
<dbReference type="GO" id="GO:0030288">
    <property type="term" value="C:outer membrane-bounded periplasmic space"/>
    <property type="evidence" value="ECO:0007669"/>
    <property type="project" value="TreeGrafter"/>
</dbReference>
<comment type="caution">
    <text evidence="9">The sequence shown here is derived from an EMBL/GenBank/DDBJ whole genome shotgun (WGS) entry which is preliminary data.</text>
</comment>
<accession>A0A562L2P5</accession>
<dbReference type="AlphaFoldDB" id="A0A562L2P5"/>
<dbReference type="PROSITE" id="PS51257">
    <property type="entry name" value="PROKAR_LIPOPROTEIN"/>
    <property type="match status" value="1"/>
</dbReference>
<dbReference type="NCBIfam" id="TIGR01730">
    <property type="entry name" value="RND_mfp"/>
    <property type="match status" value="1"/>
</dbReference>
<dbReference type="GO" id="GO:0022857">
    <property type="term" value="F:transmembrane transporter activity"/>
    <property type="evidence" value="ECO:0007669"/>
    <property type="project" value="InterPro"/>
</dbReference>
<dbReference type="InterPro" id="IPR058646">
    <property type="entry name" value="CzcB_N"/>
</dbReference>
<keyword evidence="2" id="KW-0813">Transport</keyword>
<dbReference type="InterPro" id="IPR058792">
    <property type="entry name" value="Beta-barrel_RND_2"/>
</dbReference>
<feature type="domain" description="CzcB N-terminal" evidence="6">
    <location>
        <begin position="63"/>
        <end position="154"/>
    </location>
</feature>
<feature type="signal peptide" evidence="4">
    <location>
        <begin position="1"/>
        <end position="29"/>
    </location>
</feature>
<feature type="chain" id="PRO_5022043658" evidence="4">
    <location>
        <begin position="30"/>
        <end position="432"/>
    </location>
</feature>
<dbReference type="FunFam" id="2.40.420.20:FF:000006">
    <property type="entry name" value="RND family efflux transporter MFP subunit"/>
    <property type="match status" value="1"/>
</dbReference>
<evidence type="ECO:0000259" key="7">
    <source>
        <dbReference type="Pfam" id="PF25973"/>
    </source>
</evidence>
<comment type="similarity">
    <text evidence="1">Belongs to the membrane fusion protein (MFP) (TC 8.A.1) family.</text>
</comment>
<name>A0A562L2P5_9GAMM</name>
<dbReference type="InterPro" id="IPR011053">
    <property type="entry name" value="Single_hybrid_motif"/>
</dbReference>
<dbReference type="Pfam" id="PF25971">
    <property type="entry name" value="CzcB_N"/>
    <property type="match status" value="1"/>
</dbReference>
<dbReference type="InterPro" id="IPR058647">
    <property type="entry name" value="BSH_CzcB-like"/>
</dbReference>
<dbReference type="EMBL" id="VLKN01000005">
    <property type="protein sequence ID" value="TWI01898.1"/>
    <property type="molecule type" value="Genomic_DNA"/>
</dbReference>
<dbReference type="Pfam" id="PF25954">
    <property type="entry name" value="Beta-barrel_RND_2"/>
    <property type="match status" value="1"/>
</dbReference>
<dbReference type="PANTHER" id="PTHR30097">
    <property type="entry name" value="CATION EFFLUX SYSTEM PROTEIN CUSB"/>
    <property type="match status" value="1"/>
</dbReference>
<dbReference type="InterPro" id="IPR058649">
    <property type="entry name" value="CzcB_C"/>
</dbReference>
<dbReference type="Pfam" id="PF25975">
    <property type="entry name" value="CzcB_C"/>
    <property type="match status" value="1"/>
</dbReference>
<evidence type="ECO:0000256" key="4">
    <source>
        <dbReference type="SAM" id="SignalP"/>
    </source>
</evidence>
<evidence type="ECO:0000313" key="9">
    <source>
        <dbReference type="EMBL" id="TWI01898.1"/>
    </source>
</evidence>
<evidence type="ECO:0000256" key="2">
    <source>
        <dbReference type="ARBA" id="ARBA00022448"/>
    </source>
</evidence>
<feature type="domain" description="CzcB-like C-terminal circularly permuted SH3-like" evidence="8">
    <location>
        <begin position="360"/>
        <end position="420"/>
    </location>
</feature>
<dbReference type="GO" id="GO:0060003">
    <property type="term" value="P:copper ion export"/>
    <property type="evidence" value="ECO:0007669"/>
    <property type="project" value="TreeGrafter"/>
</dbReference>
<feature type="domain" description="CusB-like beta-barrel" evidence="5">
    <location>
        <begin position="278"/>
        <end position="352"/>
    </location>
</feature>
<organism evidence="9 10">
    <name type="scientific">Luteimonas cucumeris</name>
    <dbReference type="NCBI Taxonomy" id="985012"/>
    <lineage>
        <taxon>Bacteria</taxon>
        <taxon>Pseudomonadati</taxon>
        <taxon>Pseudomonadota</taxon>
        <taxon>Gammaproteobacteria</taxon>
        <taxon>Lysobacterales</taxon>
        <taxon>Lysobacteraceae</taxon>
        <taxon>Luteimonas</taxon>
    </lineage>
</organism>
<dbReference type="OrthoDB" id="9768185at2"/>
<sequence length="432" mass="45001">MKIHRSIGIASAAFALALLLAACGGGTSAESTGHGDEAGHAEGEHAETGHAEIEAAKEGAHGGRLLEQDGYAVELAIAEDGTPPRYQAWLYRDGEPLPPTAGSVEVQLTRLGNAIEKHALKPQADGSLMAGSVVGEPHSFDVVVIATIDGKPRHWSYGSYEGRTVIPAKIAVESGIRVATAGAGTIADEHEVQGLLTPVEGRVAQVMARFPGPIRSLRANVGDRVRAGQPLATIESNLSLSDYTVAAPIAGVVLARNASVGAVAGEGSALFEIADLSQLWVDLHIFGADAQHIRPGVPVLVTRMSDGATAKTTLERVLPGTATASQSTVARATIVNDDGLWRPGSAVKARITVAQQPGKVVVPLAALQGFRDSDVVFVRVGDIYEARPVELGQRDATQVEILSGIEPGDQVVVEQSYLIKADVEKSGASHDH</sequence>
<dbReference type="CDD" id="cd06850">
    <property type="entry name" value="biotinyl_domain"/>
    <property type="match status" value="1"/>
</dbReference>
<protein>
    <submittedName>
        <fullName evidence="9">Cobalt-zinc-cadmium efflux system membrane fusion protein</fullName>
    </submittedName>
</protein>
<evidence type="ECO:0000256" key="1">
    <source>
        <dbReference type="ARBA" id="ARBA00009477"/>
    </source>
</evidence>
<dbReference type="GO" id="GO:0046914">
    <property type="term" value="F:transition metal ion binding"/>
    <property type="evidence" value="ECO:0007669"/>
    <property type="project" value="TreeGrafter"/>
</dbReference>
<dbReference type="InterPro" id="IPR051909">
    <property type="entry name" value="MFP_Cation_Efflux"/>
</dbReference>
<dbReference type="PANTHER" id="PTHR30097:SF4">
    <property type="entry name" value="SLR6042 PROTEIN"/>
    <property type="match status" value="1"/>
</dbReference>
<gene>
    <name evidence="9" type="ORF">IP90_02458</name>
</gene>
<feature type="region of interest" description="Disordered" evidence="3">
    <location>
        <begin position="27"/>
        <end position="49"/>
    </location>
</feature>
<evidence type="ECO:0000256" key="3">
    <source>
        <dbReference type="SAM" id="MobiDB-lite"/>
    </source>
</evidence>
<dbReference type="Gene3D" id="2.40.420.20">
    <property type="match status" value="1"/>
</dbReference>
<dbReference type="RefSeq" id="WP_144899943.1">
    <property type="nucleotide sequence ID" value="NZ_VLKN01000005.1"/>
</dbReference>
<dbReference type="InterPro" id="IPR006143">
    <property type="entry name" value="RND_pump_MFP"/>
</dbReference>
<keyword evidence="10" id="KW-1185">Reference proteome</keyword>
<dbReference type="Proteomes" id="UP000315167">
    <property type="component" value="Unassembled WGS sequence"/>
</dbReference>
<dbReference type="Pfam" id="PF25973">
    <property type="entry name" value="BSH_CzcB"/>
    <property type="match status" value="1"/>
</dbReference>
<proteinExistence type="inferred from homology"/>
<keyword evidence="4" id="KW-0732">Signal</keyword>
<dbReference type="SUPFAM" id="SSF51230">
    <property type="entry name" value="Single hybrid motif"/>
    <property type="match status" value="1"/>
</dbReference>
<reference evidence="9 10" key="1">
    <citation type="journal article" date="2015" name="Stand. Genomic Sci.">
        <title>Genomic Encyclopedia of Bacterial and Archaeal Type Strains, Phase III: the genomes of soil and plant-associated and newly described type strains.</title>
        <authorList>
            <person name="Whitman W.B."/>
            <person name="Woyke T."/>
            <person name="Klenk H.P."/>
            <person name="Zhou Y."/>
            <person name="Lilburn T.G."/>
            <person name="Beck B.J."/>
            <person name="De Vos P."/>
            <person name="Vandamme P."/>
            <person name="Eisen J.A."/>
            <person name="Garrity G."/>
            <person name="Hugenholtz P."/>
            <person name="Kyrpides N.C."/>
        </authorList>
    </citation>
    <scope>NUCLEOTIDE SEQUENCE [LARGE SCALE GENOMIC DNA]</scope>
    <source>
        <strain evidence="9 10">CGMCC 1.10821</strain>
    </source>
</reference>